<protein>
    <submittedName>
        <fullName evidence="7">His-Xaa-Ser system radical SAM maturase HxsC</fullName>
    </submittedName>
</protein>
<dbReference type="Gene3D" id="3.20.20.70">
    <property type="entry name" value="Aldolase class I"/>
    <property type="match status" value="1"/>
</dbReference>
<organism evidence="7 8">
    <name type="scientific">Novosphingobium guangzhouense</name>
    <dbReference type="NCBI Taxonomy" id="1850347"/>
    <lineage>
        <taxon>Bacteria</taxon>
        <taxon>Pseudomonadati</taxon>
        <taxon>Pseudomonadota</taxon>
        <taxon>Alphaproteobacteria</taxon>
        <taxon>Sphingomonadales</taxon>
        <taxon>Sphingomonadaceae</taxon>
        <taxon>Novosphingobium</taxon>
    </lineage>
</organism>
<gene>
    <name evidence="7" type="ORF">A8V01_25680</name>
</gene>
<comment type="cofactor">
    <cofactor evidence="1">
        <name>[4Fe-4S] cluster</name>
        <dbReference type="ChEBI" id="CHEBI:49883"/>
    </cofactor>
</comment>
<accession>A0A2K2FVE6</accession>
<dbReference type="PANTHER" id="PTHR11228">
    <property type="entry name" value="RADICAL SAM DOMAIN PROTEIN"/>
    <property type="match status" value="1"/>
</dbReference>
<evidence type="ECO:0000256" key="2">
    <source>
        <dbReference type="ARBA" id="ARBA00022691"/>
    </source>
</evidence>
<keyword evidence="8" id="KW-1185">Reference proteome</keyword>
<reference evidence="7 8" key="1">
    <citation type="submission" date="2016-05" db="EMBL/GenBank/DDBJ databases">
        <title>Complete genome sequence of Novosphingobium guangzhouense SA925(T).</title>
        <authorList>
            <person name="Sha S."/>
        </authorList>
    </citation>
    <scope>NUCLEOTIDE SEQUENCE [LARGE SCALE GENOMIC DNA]</scope>
    <source>
        <strain evidence="7 8">SA925</strain>
    </source>
</reference>
<evidence type="ECO:0000256" key="5">
    <source>
        <dbReference type="ARBA" id="ARBA00023014"/>
    </source>
</evidence>
<comment type="caution">
    <text evidence="7">The sequence shown here is derived from an EMBL/GenBank/DDBJ whole genome shotgun (WGS) entry which is preliminary data.</text>
</comment>
<dbReference type="InterPro" id="IPR058240">
    <property type="entry name" value="rSAM_sf"/>
</dbReference>
<keyword evidence="2" id="KW-0949">S-adenosyl-L-methionine</keyword>
<dbReference type="SFLD" id="SFLDG01067">
    <property type="entry name" value="SPASM/twitch_domain_containing"/>
    <property type="match status" value="1"/>
</dbReference>
<dbReference type="SUPFAM" id="SSF102114">
    <property type="entry name" value="Radical SAM enzymes"/>
    <property type="match status" value="1"/>
</dbReference>
<keyword evidence="5" id="KW-0411">Iron-sulfur</keyword>
<dbReference type="PANTHER" id="PTHR11228:SF7">
    <property type="entry name" value="PQQA PEPTIDE CYCLASE"/>
    <property type="match status" value="1"/>
</dbReference>
<dbReference type="InterPro" id="IPR013785">
    <property type="entry name" value="Aldolase_TIM"/>
</dbReference>
<evidence type="ECO:0000256" key="1">
    <source>
        <dbReference type="ARBA" id="ARBA00001966"/>
    </source>
</evidence>
<dbReference type="Proteomes" id="UP000236327">
    <property type="component" value="Unassembled WGS sequence"/>
</dbReference>
<dbReference type="GO" id="GO:0051536">
    <property type="term" value="F:iron-sulfur cluster binding"/>
    <property type="evidence" value="ECO:0007669"/>
    <property type="project" value="UniProtKB-KW"/>
</dbReference>
<evidence type="ECO:0000313" key="8">
    <source>
        <dbReference type="Proteomes" id="UP000236327"/>
    </source>
</evidence>
<dbReference type="SFLD" id="SFLDS00029">
    <property type="entry name" value="Radical_SAM"/>
    <property type="match status" value="1"/>
</dbReference>
<evidence type="ECO:0000256" key="3">
    <source>
        <dbReference type="ARBA" id="ARBA00022723"/>
    </source>
</evidence>
<dbReference type="InterPro" id="IPR024032">
    <property type="entry name" value="rSAM_paired_HxsC"/>
</dbReference>
<sequence length="373" mass="41555">MIPLSLQIAAEPATPFVTRLRLRPNDHTGPNDHIGETDHTGEADALFVEDDDGGTLFAGREGLISIDGFAGHQLSGDVLLVDPGAGRAERLLRSGSAHNTLLVTERCDQLCVMCSQPPKKTHIDRFDHFEKACMLAEPGSVIGITGGEPTLYKPRLLDLIEAVLTERADLEFHVLTNGQHFDLADVPRLRAPLYRRVSWGIPLYSHVPATHDFIVGKQGAFDRLHDSFSALMQAGARIELRTVLTSTNLHDLPALSHYVAARLRFVESWSVMQLENIGFAKNRWSDLFVDHAADFTPISRAIDTSLLHGIAIRLFNFPRCTVPRAYWALAPASISDWKRKYPPPCRDCRERDLCSGFFEWHPDEQAGVRVTPL</sequence>
<keyword evidence="4" id="KW-0408">Iron</keyword>
<proteinExistence type="predicted"/>
<dbReference type="RefSeq" id="WP_103098429.1">
    <property type="nucleotide sequence ID" value="NZ_LYMM01000066.1"/>
</dbReference>
<dbReference type="Pfam" id="PF04055">
    <property type="entry name" value="Radical_SAM"/>
    <property type="match status" value="1"/>
</dbReference>
<dbReference type="InterPro" id="IPR050377">
    <property type="entry name" value="Radical_SAM_PqqE_MftC-like"/>
</dbReference>
<evidence type="ECO:0000313" key="7">
    <source>
        <dbReference type="EMBL" id="PNU02752.1"/>
    </source>
</evidence>
<dbReference type="EMBL" id="LYMM01000066">
    <property type="protein sequence ID" value="PNU02752.1"/>
    <property type="molecule type" value="Genomic_DNA"/>
</dbReference>
<dbReference type="GO" id="GO:0003824">
    <property type="term" value="F:catalytic activity"/>
    <property type="evidence" value="ECO:0007669"/>
    <property type="project" value="InterPro"/>
</dbReference>
<evidence type="ECO:0000259" key="6">
    <source>
        <dbReference type="Pfam" id="PF04055"/>
    </source>
</evidence>
<dbReference type="SFLD" id="SFLDG01103">
    <property type="entry name" value="Uncharacterised_Radical_SAM_Su"/>
    <property type="match status" value="1"/>
</dbReference>
<keyword evidence="3" id="KW-0479">Metal-binding</keyword>
<dbReference type="CDD" id="cd01335">
    <property type="entry name" value="Radical_SAM"/>
    <property type="match status" value="1"/>
</dbReference>
<name>A0A2K2FVE6_9SPHN</name>
<dbReference type="GO" id="GO:0046872">
    <property type="term" value="F:metal ion binding"/>
    <property type="evidence" value="ECO:0007669"/>
    <property type="project" value="UniProtKB-KW"/>
</dbReference>
<dbReference type="NCBIfam" id="TIGR03977">
    <property type="entry name" value="rSAM_pair_HxsC"/>
    <property type="match status" value="1"/>
</dbReference>
<feature type="domain" description="Radical SAM core" evidence="6">
    <location>
        <begin position="102"/>
        <end position="237"/>
    </location>
</feature>
<dbReference type="AlphaFoldDB" id="A0A2K2FVE6"/>
<dbReference type="InterPro" id="IPR007197">
    <property type="entry name" value="rSAM"/>
</dbReference>
<dbReference type="OrthoDB" id="4501241at2"/>
<evidence type="ECO:0000256" key="4">
    <source>
        <dbReference type="ARBA" id="ARBA00023004"/>
    </source>
</evidence>